<dbReference type="InterPro" id="IPR043502">
    <property type="entry name" value="DNA/RNA_pol_sf"/>
</dbReference>
<reference evidence="2" key="1">
    <citation type="submission" date="2025-08" db="UniProtKB">
        <authorList>
            <consortium name="RefSeq"/>
        </authorList>
    </citation>
    <scope>IDENTIFICATION</scope>
</reference>
<evidence type="ECO:0000313" key="1">
    <source>
        <dbReference type="Proteomes" id="UP000515156"/>
    </source>
</evidence>
<dbReference type="Proteomes" id="UP000515156">
    <property type="component" value="Chromosome 6"/>
</dbReference>
<evidence type="ECO:0000313" key="2">
    <source>
        <dbReference type="RefSeq" id="XP_030062643.1"/>
    </source>
</evidence>
<dbReference type="InterPro" id="IPR050951">
    <property type="entry name" value="Retrovirus_Pol_polyprotein"/>
</dbReference>
<dbReference type="PANTHER" id="PTHR37984">
    <property type="entry name" value="PROTEIN CBG26694"/>
    <property type="match status" value="1"/>
</dbReference>
<dbReference type="OrthoDB" id="8000983at2759"/>
<dbReference type="PANTHER" id="PTHR37984:SF5">
    <property type="entry name" value="PROTEIN NYNRIN-LIKE"/>
    <property type="match status" value="1"/>
</dbReference>
<proteinExistence type="predicted"/>
<dbReference type="GeneID" id="115472491"/>
<dbReference type="Gene3D" id="3.30.70.270">
    <property type="match status" value="2"/>
</dbReference>
<dbReference type="SUPFAM" id="SSF56672">
    <property type="entry name" value="DNA/RNA polymerases"/>
    <property type="match status" value="1"/>
</dbReference>
<organism evidence="1 2">
    <name type="scientific">Microcaecilia unicolor</name>
    <dbReference type="NCBI Taxonomy" id="1415580"/>
    <lineage>
        <taxon>Eukaryota</taxon>
        <taxon>Metazoa</taxon>
        <taxon>Chordata</taxon>
        <taxon>Craniata</taxon>
        <taxon>Vertebrata</taxon>
        <taxon>Euteleostomi</taxon>
        <taxon>Amphibia</taxon>
        <taxon>Gymnophiona</taxon>
        <taxon>Siphonopidae</taxon>
        <taxon>Microcaecilia</taxon>
    </lineage>
</organism>
<sequence length="156" mass="18036">MSLPDKPNLSELAQVLQQQQAQLNDLFGVLQDEHPRHVRMVFQRLRDYRLFAKVEKCLFHQPSIPFLGYVVSLEGLQMDPTKLRALQDWPMPHGLRALQRFLGFANYYRQFIHQYSLITAPLTALTRKGADVKNWTPEAQEAFATLKQAFLSALVL</sequence>
<dbReference type="KEGG" id="muo:115472491"/>
<dbReference type="RefSeq" id="XP_030062643.1">
    <property type="nucleotide sequence ID" value="XM_030206783.1"/>
</dbReference>
<accession>A0A6P7YC62</accession>
<dbReference type="InParanoid" id="A0A6P7YC62"/>
<keyword evidence="1" id="KW-1185">Reference proteome</keyword>
<gene>
    <name evidence="2" type="primary">LOC115472491</name>
</gene>
<protein>
    <submittedName>
        <fullName evidence="2">Uncharacterized protein LOC115472491</fullName>
    </submittedName>
</protein>
<dbReference type="FunFam" id="3.30.70.270:FF:000020">
    <property type="entry name" value="Transposon Tf2-6 polyprotein-like Protein"/>
    <property type="match status" value="1"/>
</dbReference>
<dbReference type="InterPro" id="IPR043128">
    <property type="entry name" value="Rev_trsase/Diguanyl_cyclase"/>
</dbReference>
<dbReference type="AlphaFoldDB" id="A0A6P7YC62"/>
<name>A0A6P7YC62_9AMPH</name>